<dbReference type="GO" id="GO:0045493">
    <property type="term" value="P:xylan catabolic process"/>
    <property type="evidence" value="ECO:0007669"/>
    <property type="project" value="UniProtKB-KW"/>
</dbReference>
<evidence type="ECO:0000256" key="1">
    <source>
        <dbReference type="ARBA" id="ARBA00009209"/>
    </source>
</evidence>
<dbReference type="InterPro" id="IPR008928">
    <property type="entry name" value="6-hairpin_glycosidase_sf"/>
</dbReference>
<keyword evidence="4" id="KW-0624">Polysaccharide degradation</keyword>
<dbReference type="RefSeq" id="WP_078755856.1">
    <property type="nucleotide sequence ID" value="NZ_FUWO01000008.1"/>
</dbReference>
<comment type="similarity">
    <text evidence="1">Belongs to the glycosyl hydrolase 8 (cellulase D) family.</text>
</comment>
<keyword evidence="4" id="KW-0119">Carbohydrate metabolism</keyword>
<dbReference type="Gene3D" id="1.50.10.10">
    <property type="match status" value="1"/>
</dbReference>
<name>A0A1T4LJA7_9LACT</name>
<evidence type="ECO:0000313" key="4">
    <source>
        <dbReference type="EMBL" id="SJZ54822.1"/>
    </source>
</evidence>
<keyword evidence="2 4" id="KW-0378">Hydrolase</keyword>
<dbReference type="GO" id="GO:0004553">
    <property type="term" value="F:hydrolase activity, hydrolyzing O-glycosyl compounds"/>
    <property type="evidence" value="ECO:0007669"/>
    <property type="project" value="InterPro"/>
</dbReference>
<dbReference type="Pfam" id="PF01270">
    <property type="entry name" value="Glyco_hydro_8"/>
    <property type="match status" value="1"/>
</dbReference>
<reference evidence="5" key="1">
    <citation type="submission" date="2017-02" db="EMBL/GenBank/DDBJ databases">
        <authorList>
            <person name="Varghese N."/>
            <person name="Submissions S."/>
        </authorList>
    </citation>
    <scope>NUCLEOTIDE SEQUENCE [LARGE SCALE GENOMIC DNA]</scope>
    <source>
        <strain evidence="5">DSM 15739</strain>
    </source>
</reference>
<keyword evidence="4" id="KW-0858">Xylan degradation</keyword>
<keyword evidence="3 4" id="KW-0326">Glycosidase</keyword>
<organism evidence="4 5">
    <name type="scientific">Globicatella sulfidifaciens DSM 15739</name>
    <dbReference type="NCBI Taxonomy" id="1121925"/>
    <lineage>
        <taxon>Bacteria</taxon>
        <taxon>Bacillati</taxon>
        <taxon>Bacillota</taxon>
        <taxon>Bacilli</taxon>
        <taxon>Lactobacillales</taxon>
        <taxon>Aerococcaceae</taxon>
        <taxon>Globicatella</taxon>
    </lineage>
</organism>
<evidence type="ECO:0000256" key="2">
    <source>
        <dbReference type="ARBA" id="ARBA00022801"/>
    </source>
</evidence>
<dbReference type="EMBL" id="FUWO01000008">
    <property type="protein sequence ID" value="SJZ54822.1"/>
    <property type="molecule type" value="Genomic_DNA"/>
</dbReference>
<gene>
    <name evidence="4" type="ORF">SAMN02746011_01100</name>
</gene>
<dbReference type="STRING" id="1121925.SAMN02746011_01100"/>
<keyword evidence="5" id="KW-1185">Reference proteome</keyword>
<dbReference type="PRINTS" id="PR00735">
    <property type="entry name" value="GLHYDRLASE8"/>
</dbReference>
<dbReference type="OrthoDB" id="9803461at2"/>
<accession>A0A1T4LJA7</accession>
<dbReference type="AlphaFoldDB" id="A0A1T4LJA7"/>
<evidence type="ECO:0000313" key="5">
    <source>
        <dbReference type="Proteomes" id="UP000189941"/>
    </source>
</evidence>
<dbReference type="SUPFAM" id="SSF48208">
    <property type="entry name" value="Six-hairpin glycosidases"/>
    <property type="match status" value="1"/>
</dbReference>
<dbReference type="Proteomes" id="UP000189941">
    <property type="component" value="Unassembled WGS sequence"/>
</dbReference>
<sequence>MKKYTNLFQEYGYDEKEIQERLDNIWYEMFEGPDKVYFENDEGLGYVVDTGNIDVRTEGMSYAMLLAVQYDKKDYFDKLWGWTKKYMYMDAGENAHYFAWSVDPSGEKNSYGPAPDGEEFFAIDLIFASNRWGDGEGIYNYLHEAQELLKYMVHKGSKFEGDPMFDPETKLIKFVPNCDFTDPSYHVPHFYDYFAIHAYEEDRAFFKEAAQASREYLPTAFHPETGLNPEYSLYDGTPKYDSEHPHFYSDAYRTAMNVAIDMEWNEKIPVLQERLKTLQQFFIDENNPGYQYELTIEGEPTDKEILHPVGLLATLAAASLANKETDNAKEFVKRFWATPIRKGERRYYDNFLYAFSFMALSGRYRAFEKVGE</sequence>
<dbReference type="InterPro" id="IPR002037">
    <property type="entry name" value="Glyco_hydro_8"/>
</dbReference>
<proteinExistence type="inferred from homology"/>
<protein>
    <submittedName>
        <fullName evidence="4">Oligosaccharide reducing-end xylanase</fullName>
    </submittedName>
</protein>
<dbReference type="InterPro" id="IPR012341">
    <property type="entry name" value="6hp_glycosidase-like_sf"/>
</dbReference>
<evidence type="ECO:0000256" key="3">
    <source>
        <dbReference type="ARBA" id="ARBA00023295"/>
    </source>
</evidence>